<dbReference type="VEuPathDB" id="FungiDB:AeMF1_019507"/>
<dbReference type="Gene3D" id="1.10.510.10">
    <property type="entry name" value="Transferase(Phosphotransferase) domain 1"/>
    <property type="match status" value="1"/>
</dbReference>
<dbReference type="Pfam" id="PF07714">
    <property type="entry name" value="PK_Tyr_Ser-Thr"/>
    <property type="match status" value="1"/>
</dbReference>
<dbReference type="InterPro" id="IPR000719">
    <property type="entry name" value="Prot_kinase_dom"/>
</dbReference>
<evidence type="ECO:0000313" key="4">
    <source>
        <dbReference type="EMBL" id="KAF0728112.1"/>
    </source>
</evidence>
<dbReference type="InterPro" id="IPR001245">
    <property type="entry name" value="Ser-Thr/Tyr_kinase_cat_dom"/>
</dbReference>
<accession>A0A6G0WLD3</accession>
<dbReference type="GO" id="GO:0005524">
    <property type="term" value="F:ATP binding"/>
    <property type="evidence" value="ECO:0007669"/>
    <property type="project" value="InterPro"/>
</dbReference>
<dbReference type="InterPro" id="IPR008271">
    <property type="entry name" value="Ser/Thr_kinase_AS"/>
</dbReference>
<dbReference type="PANTHER" id="PTHR44329:SF214">
    <property type="entry name" value="PROTEIN KINASE DOMAIN-CONTAINING PROTEIN"/>
    <property type="match status" value="1"/>
</dbReference>
<dbReference type="GO" id="GO:0004674">
    <property type="term" value="F:protein serine/threonine kinase activity"/>
    <property type="evidence" value="ECO:0007669"/>
    <property type="project" value="TreeGrafter"/>
</dbReference>
<dbReference type="PROSITE" id="PS00108">
    <property type="entry name" value="PROTEIN_KINASE_ST"/>
    <property type="match status" value="1"/>
</dbReference>
<dbReference type="PROSITE" id="PS50011">
    <property type="entry name" value="PROTEIN_KINASE_DOM"/>
    <property type="match status" value="1"/>
</dbReference>
<organism evidence="4 5">
    <name type="scientific">Aphanomyces euteiches</name>
    <dbReference type="NCBI Taxonomy" id="100861"/>
    <lineage>
        <taxon>Eukaryota</taxon>
        <taxon>Sar</taxon>
        <taxon>Stramenopiles</taxon>
        <taxon>Oomycota</taxon>
        <taxon>Saprolegniomycetes</taxon>
        <taxon>Saprolegniales</taxon>
        <taxon>Verrucalvaceae</taxon>
        <taxon>Aphanomyces</taxon>
    </lineage>
</organism>
<evidence type="ECO:0000256" key="1">
    <source>
        <dbReference type="SAM" id="MobiDB-lite"/>
    </source>
</evidence>
<protein>
    <recommendedName>
        <fullName evidence="3">Protein kinase domain-containing protein</fullName>
    </recommendedName>
</protein>
<keyword evidence="2" id="KW-0472">Membrane</keyword>
<keyword evidence="2" id="KW-0812">Transmembrane</keyword>
<feature type="transmembrane region" description="Helical" evidence="2">
    <location>
        <begin position="155"/>
        <end position="175"/>
    </location>
</feature>
<name>A0A6G0WLD3_9STRA</name>
<sequence length="498" mass="54169">MAVDLCSTTLTGISAKSSSFPWCSIWEGLGNRRVDIAKLKKVDCIDQTCQFVLKSIADYQATLASTGISCTVTDTSTGSLINITVLGSVCDGIAVTKTAIPSNFQNITTYTPSPISFLTPAPTFLSTAPTPAIPSTTTTPSSSGEETKSSNSTGIVIGVSVAAIALIAAILFVIWRRRRAAAAGQALPSNQPYGRLNSPQPNSQKPSSGAGTTSSSHKDGNAFELDKLDLDMHRVTWNEVHLVKMLAQGAYGEVWLGEYLDGKIAVKRLLPTKTTKQDLQKFIYEIHLVSKIDCPYVVQFLGVTWSKLSDMMLLAEFMDGGDLRQVLEANNTKRSFTWTHKIHCALNIAEALVFLHSMDPIVIHRDLKSRNVLLDADFNAKITDFGIAREVDETTLTAGIGTYRWIAPEVLVYGHYSESADMFSFGVILSELDTEIVPYSDLRNGAGKPYQDTALLAKVMAGELLPSFSPDCETWFVHLARDCLALDPLDPLDRPTAM</sequence>
<dbReference type="SUPFAM" id="SSF56112">
    <property type="entry name" value="Protein kinase-like (PK-like)"/>
    <property type="match status" value="1"/>
</dbReference>
<evidence type="ECO:0000313" key="5">
    <source>
        <dbReference type="Proteomes" id="UP000481153"/>
    </source>
</evidence>
<feature type="region of interest" description="Disordered" evidence="1">
    <location>
        <begin position="186"/>
        <end position="219"/>
    </location>
</feature>
<keyword evidence="5" id="KW-1185">Reference proteome</keyword>
<dbReference type="Gene3D" id="3.30.200.20">
    <property type="entry name" value="Phosphorylase Kinase, domain 1"/>
    <property type="match status" value="1"/>
</dbReference>
<dbReference type="AlphaFoldDB" id="A0A6G0WLD3"/>
<dbReference type="PANTHER" id="PTHR44329">
    <property type="entry name" value="SERINE/THREONINE-PROTEIN KINASE TNNI3K-RELATED"/>
    <property type="match status" value="1"/>
</dbReference>
<dbReference type="InterPro" id="IPR051681">
    <property type="entry name" value="Ser/Thr_Kinases-Pseudokinases"/>
</dbReference>
<keyword evidence="2" id="KW-1133">Transmembrane helix</keyword>
<reference evidence="4 5" key="1">
    <citation type="submission" date="2019-07" db="EMBL/GenBank/DDBJ databases">
        <title>Genomics analysis of Aphanomyces spp. identifies a new class of oomycete effector associated with host adaptation.</title>
        <authorList>
            <person name="Gaulin E."/>
        </authorList>
    </citation>
    <scope>NUCLEOTIDE SEQUENCE [LARGE SCALE GENOMIC DNA]</scope>
    <source>
        <strain evidence="4 5">ATCC 201684</strain>
    </source>
</reference>
<dbReference type="Proteomes" id="UP000481153">
    <property type="component" value="Unassembled WGS sequence"/>
</dbReference>
<dbReference type="EMBL" id="VJMJ01000181">
    <property type="protein sequence ID" value="KAF0728112.1"/>
    <property type="molecule type" value="Genomic_DNA"/>
</dbReference>
<feature type="compositionally biased region" description="Low complexity" evidence="1">
    <location>
        <begin position="197"/>
        <end position="208"/>
    </location>
</feature>
<evidence type="ECO:0000256" key="2">
    <source>
        <dbReference type="SAM" id="Phobius"/>
    </source>
</evidence>
<dbReference type="InterPro" id="IPR011009">
    <property type="entry name" value="Kinase-like_dom_sf"/>
</dbReference>
<evidence type="ECO:0000259" key="3">
    <source>
        <dbReference type="PROSITE" id="PS50011"/>
    </source>
</evidence>
<feature type="domain" description="Protein kinase" evidence="3">
    <location>
        <begin position="240"/>
        <end position="498"/>
    </location>
</feature>
<gene>
    <name evidence="4" type="ORF">Ae201684_013940</name>
</gene>
<comment type="caution">
    <text evidence="4">The sequence shown here is derived from an EMBL/GenBank/DDBJ whole genome shotgun (WGS) entry which is preliminary data.</text>
</comment>
<proteinExistence type="predicted"/>
<feature type="region of interest" description="Disordered" evidence="1">
    <location>
        <begin position="128"/>
        <end position="151"/>
    </location>
</feature>
<dbReference type="SMART" id="SM00220">
    <property type="entry name" value="S_TKc"/>
    <property type="match status" value="1"/>
</dbReference>